<evidence type="ECO:0000259" key="3">
    <source>
        <dbReference type="Pfam" id="PF00561"/>
    </source>
</evidence>
<evidence type="ECO:0000313" key="4">
    <source>
        <dbReference type="EMBL" id="PCI23680.1"/>
    </source>
</evidence>
<dbReference type="SUPFAM" id="SSF53474">
    <property type="entry name" value="alpha/beta-Hydrolases"/>
    <property type="match status" value="1"/>
</dbReference>
<dbReference type="InterPro" id="IPR000073">
    <property type="entry name" value="AB_hydrolase_1"/>
</dbReference>
<gene>
    <name evidence="4" type="ORF">COB67_12500</name>
</gene>
<accession>A0A2A4SQQ0</accession>
<evidence type="ECO:0000256" key="1">
    <source>
        <dbReference type="ARBA" id="ARBA00008645"/>
    </source>
</evidence>
<dbReference type="InterPro" id="IPR050266">
    <property type="entry name" value="AB_hydrolase_sf"/>
</dbReference>
<dbReference type="PRINTS" id="PR00111">
    <property type="entry name" value="ABHYDROLASE"/>
</dbReference>
<dbReference type="Proteomes" id="UP000218113">
    <property type="component" value="Unassembled WGS sequence"/>
</dbReference>
<dbReference type="EMBL" id="NVSR01000137">
    <property type="protein sequence ID" value="PCI23680.1"/>
    <property type="molecule type" value="Genomic_DNA"/>
</dbReference>
<protein>
    <submittedName>
        <fullName evidence="4">Alpha/beta hydrolase</fullName>
    </submittedName>
</protein>
<name>A0A2A4SQQ0_9DELT</name>
<comment type="caution">
    <text evidence="4">The sequence shown here is derived from an EMBL/GenBank/DDBJ whole genome shotgun (WGS) entry which is preliminary data.</text>
</comment>
<evidence type="ECO:0000256" key="2">
    <source>
        <dbReference type="ARBA" id="ARBA00022801"/>
    </source>
</evidence>
<dbReference type="AlphaFoldDB" id="A0A2A4SQQ0"/>
<dbReference type="GO" id="GO:0016020">
    <property type="term" value="C:membrane"/>
    <property type="evidence" value="ECO:0007669"/>
    <property type="project" value="TreeGrafter"/>
</dbReference>
<reference evidence="5" key="1">
    <citation type="submission" date="2017-08" db="EMBL/GenBank/DDBJ databases">
        <title>A dynamic microbial community with high functional redundancy inhabits the cold, oxic subseafloor aquifer.</title>
        <authorList>
            <person name="Tully B.J."/>
            <person name="Wheat C.G."/>
            <person name="Glazer B.T."/>
            <person name="Huber J.A."/>
        </authorList>
    </citation>
    <scope>NUCLEOTIDE SEQUENCE [LARGE SCALE GENOMIC DNA]</scope>
</reference>
<proteinExistence type="inferred from homology"/>
<dbReference type="InterPro" id="IPR029058">
    <property type="entry name" value="AB_hydrolase_fold"/>
</dbReference>
<keyword evidence="2 4" id="KW-0378">Hydrolase</keyword>
<feature type="domain" description="AB hydrolase-1" evidence="3">
    <location>
        <begin position="27"/>
        <end position="266"/>
    </location>
</feature>
<dbReference type="GO" id="GO:0016787">
    <property type="term" value="F:hydrolase activity"/>
    <property type="evidence" value="ECO:0007669"/>
    <property type="project" value="UniProtKB-KW"/>
</dbReference>
<dbReference type="Pfam" id="PF00561">
    <property type="entry name" value="Abhydrolase_1"/>
    <property type="match status" value="1"/>
</dbReference>
<dbReference type="PANTHER" id="PTHR43798">
    <property type="entry name" value="MONOACYLGLYCEROL LIPASE"/>
    <property type="match status" value="1"/>
</dbReference>
<comment type="similarity">
    <text evidence="1">Belongs to the AB hydrolase superfamily.</text>
</comment>
<dbReference type="Gene3D" id="3.40.50.1820">
    <property type="entry name" value="alpha/beta hydrolase"/>
    <property type="match status" value="1"/>
</dbReference>
<evidence type="ECO:0000313" key="5">
    <source>
        <dbReference type="Proteomes" id="UP000218113"/>
    </source>
</evidence>
<sequence>MQGKEIQIELPYLKLAAKQWGNPAGMPVLAIHGWLDNAGTFDHIAPLLPDLNLVAIDLPGHGLSEHRPMGTNYHFIDYIEDVVAAADALGWQEFALIGHSLGGAVASLIAGTIPERILSAVFIDSLGPWSQDPCQAPHFLQRALRQRKNQSQRKSPTYPNLEQMVAMREQVGKIETKSVEAILRRGVRATEGGLTWTSDPRLTLSSPLYMSDDHARAFLENISAPCLVIEGEQGILLDNPRMRSRFGIIPQMQHQRLPGNHHLHLDTPEPVARSIRCFLENHKR</sequence>
<organism evidence="4 5">
    <name type="scientific">SAR324 cluster bacterium</name>
    <dbReference type="NCBI Taxonomy" id="2024889"/>
    <lineage>
        <taxon>Bacteria</taxon>
        <taxon>Deltaproteobacteria</taxon>
        <taxon>SAR324 cluster</taxon>
    </lineage>
</organism>
<dbReference type="PANTHER" id="PTHR43798:SF14">
    <property type="entry name" value="SERINE HYDROLASE-LIKE PROTEIN DDB_G0286239"/>
    <property type="match status" value="1"/>
</dbReference>